<keyword evidence="2" id="KW-0732">Signal</keyword>
<dbReference type="Proteomes" id="UP000275078">
    <property type="component" value="Unassembled WGS sequence"/>
</dbReference>
<sequence>MLPTSSTALLSISVLLLTTFARALPTPPTSHLVDPESVETAKTLYLTSNNEFIHITNADPLAADRPAVTEVIQKLQAYKYPDTSTRNLIYVEPVQSRVDLRKRQEEDEKWFGRPVFDVDSVERVEKRSFKGDMLEKLVSKHRGEVGKRQVDEEEVEWFGKPVFDAESVERIAKRVVVDKDIGKRALEVNHEGEEDDDFFALDSKTKRYLETSHQASESDALEVKKAGRGRALEVPHDGEEDDDFFALGRKQS</sequence>
<feature type="region of interest" description="Disordered" evidence="1">
    <location>
        <begin position="229"/>
        <end position="252"/>
    </location>
</feature>
<evidence type="ECO:0000313" key="4">
    <source>
        <dbReference type="Proteomes" id="UP000275078"/>
    </source>
</evidence>
<gene>
    <name evidence="3" type="ORF">BJ508DRAFT_376243</name>
</gene>
<dbReference type="EMBL" id="ML119677">
    <property type="protein sequence ID" value="RPA81649.1"/>
    <property type="molecule type" value="Genomic_DNA"/>
</dbReference>
<feature type="chain" id="PRO_5018214821" evidence="2">
    <location>
        <begin position="24"/>
        <end position="252"/>
    </location>
</feature>
<protein>
    <submittedName>
        <fullName evidence="3">Uncharacterized protein</fullName>
    </submittedName>
</protein>
<keyword evidence="4" id="KW-1185">Reference proteome</keyword>
<proteinExistence type="predicted"/>
<name>A0A3N4I6G2_ASCIM</name>
<dbReference type="AlphaFoldDB" id="A0A3N4I6G2"/>
<feature type="signal peptide" evidence="2">
    <location>
        <begin position="1"/>
        <end position="23"/>
    </location>
</feature>
<evidence type="ECO:0000256" key="2">
    <source>
        <dbReference type="SAM" id="SignalP"/>
    </source>
</evidence>
<evidence type="ECO:0000256" key="1">
    <source>
        <dbReference type="SAM" id="MobiDB-lite"/>
    </source>
</evidence>
<reference evidence="3 4" key="1">
    <citation type="journal article" date="2018" name="Nat. Ecol. Evol.">
        <title>Pezizomycetes genomes reveal the molecular basis of ectomycorrhizal truffle lifestyle.</title>
        <authorList>
            <person name="Murat C."/>
            <person name="Payen T."/>
            <person name="Noel B."/>
            <person name="Kuo A."/>
            <person name="Morin E."/>
            <person name="Chen J."/>
            <person name="Kohler A."/>
            <person name="Krizsan K."/>
            <person name="Balestrini R."/>
            <person name="Da Silva C."/>
            <person name="Montanini B."/>
            <person name="Hainaut M."/>
            <person name="Levati E."/>
            <person name="Barry K.W."/>
            <person name="Belfiori B."/>
            <person name="Cichocki N."/>
            <person name="Clum A."/>
            <person name="Dockter R.B."/>
            <person name="Fauchery L."/>
            <person name="Guy J."/>
            <person name="Iotti M."/>
            <person name="Le Tacon F."/>
            <person name="Lindquist E.A."/>
            <person name="Lipzen A."/>
            <person name="Malagnac F."/>
            <person name="Mello A."/>
            <person name="Molinier V."/>
            <person name="Miyauchi S."/>
            <person name="Poulain J."/>
            <person name="Riccioni C."/>
            <person name="Rubini A."/>
            <person name="Sitrit Y."/>
            <person name="Splivallo R."/>
            <person name="Traeger S."/>
            <person name="Wang M."/>
            <person name="Zifcakova L."/>
            <person name="Wipf D."/>
            <person name="Zambonelli A."/>
            <person name="Paolocci F."/>
            <person name="Nowrousian M."/>
            <person name="Ottonello S."/>
            <person name="Baldrian P."/>
            <person name="Spatafora J.W."/>
            <person name="Henrissat B."/>
            <person name="Nagy L.G."/>
            <person name="Aury J.M."/>
            <person name="Wincker P."/>
            <person name="Grigoriev I.V."/>
            <person name="Bonfante P."/>
            <person name="Martin F.M."/>
        </authorList>
    </citation>
    <scope>NUCLEOTIDE SEQUENCE [LARGE SCALE GENOMIC DNA]</scope>
    <source>
        <strain evidence="3 4">RN42</strain>
    </source>
</reference>
<evidence type="ECO:0000313" key="3">
    <source>
        <dbReference type="EMBL" id="RPA81649.1"/>
    </source>
</evidence>
<organism evidence="3 4">
    <name type="scientific">Ascobolus immersus RN42</name>
    <dbReference type="NCBI Taxonomy" id="1160509"/>
    <lineage>
        <taxon>Eukaryota</taxon>
        <taxon>Fungi</taxon>
        <taxon>Dikarya</taxon>
        <taxon>Ascomycota</taxon>
        <taxon>Pezizomycotina</taxon>
        <taxon>Pezizomycetes</taxon>
        <taxon>Pezizales</taxon>
        <taxon>Ascobolaceae</taxon>
        <taxon>Ascobolus</taxon>
    </lineage>
</organism>
<accession>A0A3N4I6G2</accession>